<reference evidence="8 9" key="1">
    <citation type="journal article" date="2013" name="Genome Announc.">
        <title>Draft Genome Sequence of Strain JLT2015T, Belonging to the Family Sphingomonadaceae of the Alphaproteobacteria.</title>
        <authorList>
            <person name="Tang K."/>
            <person name="Liu K."/>
            <person name="Li S."/>
            <person name="Jiao N."/>
        </authorList>
    </citation>
    <scope>NUCLEOTIDE SEQUENCE [LARGE SCALE GENOMIC DNA]</scope>
    <source>
        <strain evidence="8 9">JLT2015</strain>
    </source>
</reference>
<accession>M2U2P5</accession>
<keyword evidence="4" id="KW-0378">Hydrolase</keyword>
<dbReference type="PANTHER" id="PTHR45962">
    <property type="entry name" value="N-FATTY-ACYL-AMINO ACID SYNTHASE/HYDROLASE PM20D1"/>
    <property type="match status" value="1"/>
</dbReference>
<comment type="caution">
    <text evidence="8">The sequence shown here is derived from an EMBL/GenBank/DDBJ whole genome shotgun (WGS) entry which is preliminary data.</text>
</comment>
<keyword evidence="5" id="KW-0862">Zinc</keyword>
<dbReference type="Gene3D" id="1.10.150.900">
    <property type="match status" value="1"/>
</dbReference>
<dbReference type="Gene3D" id="3.30.70.360">
    <property type="match status" value="1"/>
</dbReference>
<dbReference type="GO" id="GO:0046872">
    <property type="term" value="F:metal ion binding"/>
    <property type="evidence" value="ECO:0007669"/>
    <property type="project" value="UniProtKB-KW"/>
</dbReference>
<keyword evidence="9" id="KW-1185">Reference proteome</keyword>
<evidence type="ECO:0000256" key="2">
    <source>
        <dbReference type="ARBA" id="ARBA00022670"/>
    </source>
</evidence>
<evidence type="ECO:0000256" key="3">
    <source>
        <dbReference type="ARBA" id="ARBA00022723"/>
    </source>
</evidence>
<evidence type="ECO:0000256" key="6">
    <source>
        <dbReference type="SAM" id="SignalP"/>
    </source>
</evidence>
<dbReference type="InterPro" id="IPR036264">
    <property type="entry name" value="Bact_exopeptidase_dim_dom"/>
</dbReference>
<proteinExistence type="inferred from homology"/>
<organism evidence="8 9">
    <name type="scientific">Pacificimonas flava</name>
    <dbReference type="NCBI Taxonomy" id="1234595"/>
    <lineage>
        <taxon>Bacteria</taxon>
        <taxon>Pseudomonadati</taxon>
        <taxon>Pseudomonadota</taxon>
        <taxon>Alphaproteobacteria</taxon>
        <taxon>Sphingomonadales</taxon>
        <taxon>Sphingosinicellaceae</taxon>
        <taxon>Pacificimonas</taxon>
    </lineage>
</organism>
<dbReference type="Pfam" id="PF07687">
    <property type="entry name" value="M20_dimer"/>
    <property type="match status" value="1"/>
</dbReference>
<evidence type="ECO:0000256" key="1">
    <source>
        <dbReference type="ARBA" id="ARBA00006247"/>
    </source>
</evidence>
<dbReference type="Gene3D" id="3.40.630.10">
    <property type="entry name" value="Zn peptidases"/>
    <property type="match status" value="1"/>
</dbReference>
<dbReference type="GO" id="GO:0008233">
    <property type="term" value="F:peptidase activity"/>
    <property type="evidence" value="ECO:0007669"/>
    <property type="project" value="UniProtKB-KW"/>
</dbReference>
<keyword evidence="2" id="KW-0645">Protease</keyword>
<dbReference type="PROSITE" id="PS00758">
    <property type="entry name" value="ARGE_DAPE_CPG2_1"/>
    <property type="match status" value="1"/>
</dbReference>
<dbReference type="InterPro" id="IPR002933">
    <property type="entry name" value="Peptidase_M20"/>
</dbReference>
<evidence type="ECO:0000256" key="4">
    <source>
        <dbReference type="ARBA" id="ARBA00022801"/>
    </source>
</evidence>
<evidence type="ECO:0000259" key="7">
    <source>
        <dbReference type="Pfam" id="PF07687"/>
    </source>
</evidence>
<dbReference type="SUPFAM" id="SSF55031">
    <property type="entry name" value="Bacterial exopeptidase dimerisation domain"/>
    <property type="match status" value="1"/>
</dbReference>
<gene>
    <name evidence="8" type="ORF">C725_2280</name>
</gene>
<sequence length="463" mass="49649">MHKFLIAALLGASAIAAPATAAERTDPRSEAALSLYRDLIAFRTAEGQGQVPAMAARLTEELKAAGFIDADITVQPMGETAYLLVRYAGTGEKAPIAFLGHMDVVDALPEDWERDPFTLTEDGDYFYGRGTIDNKLGIAMLTRAFAELKQAGFSPDRDLYLAFSGDEETGMQTTKALVEALSGEQPAFALNSDAGGGVLNDGDGSPLAYMVQVAEKTFATFDVTVRNEGGHSSRPRPDNAIYELADILKKVEAYQFPVQSNAVTREFFAATGESMGGEAGAMLTRFAENPDDPEAAAAIAADPSMVGFTRTTCVATMLDAGHAENALPQRATATVNCRIFPGTEVSAVQTTLAEVGDNPDAQWVLRGDPTTSPVSDPRDDVNAAVAQAVHARYPDLPLIPYMESGGTDGMHFRVAGIPTYAVSSRFMRRNQMFAHGLDERMRVDSFFAGLEHWPTIIRALASE</sequence>
<dbReference type="InterPro" id="IPR047177">
    <property type="entry name" value="Pept_M20A"/>
</dbReference>
<dbReference type="GO" id="GO:0006508">
    <property type="term" value="P:proteolysis"/>
    <property type="evidence" value="ECO:0007669"/>
    <property type="project" value="UniProtKB-KW"/>
</dbReference>
<dbReference type="InterPro" id="IPR011650">
    <property type="entry name" value="Peptidase_M20_dimer"/>
</dbReference>
<dbReference type="EMBL" id="AMRV01000008">
    <property type="protein sequence ID" value="EMD82242.1"/>
    <property type="molecule type" value="Genomic_DNA"/>
</dbReference>
<feature type="chain" id="PRO_5004026426" evidence="6">
    <location>
        <begin position="22"/>
        <end position="463"/>
    </location>
</feature>
<keyword evidence="3" id="KW-0479">Metal-binding</keyword>
<feature type="domain" description="Peptidase M20 dimerisation" evidence="7">
    <location>
        <begin position="214"/>
        <end position="358"/>
    </location>
</feature>
<evidence type="ECO:0000313" key="9">
    <source>
        <dbReference type="Proteomes" id="UP000011717"/>
    </source>
</evidence>
<evidence type="ECO:0000313" key="8">
    <source>
        <dbReference type="EMBL" id="EMD82242.1"/>
    </source>
</evidence>
<dbReference type="Pfam" id="PF01546">
    <property type="entry name" value="Peptidase_M20"/>
    <property type="match status" value="1"/>
</dbReference>
<keyword evidence="6" id="KW-0732">Signal</keyword>
<dbReference type="RefSeq" id="WP_008602961.1">
    <property type="nucleotide sequence ID" value="NZ_AMRV01000008.1"/>
</dbReference>
<protein>
    <submittedName>
        <fullName evidence="8">M20/M25/M40 family peptidase</fullName>
    </submittedName>
</protein>
<name>M2U2P5_9SPHN</name>
<dbReference type="Proteomes" id="UP000011717">
    <property type="component" value="Unassembled WGS sequence"/>
</dbReference>
<dbReference type="AlphaFoldDB" id="M2U2P5"/>
<evidence type="ECO:0000256" key="5">
    <source>
        <dbReference type="ARBA" id="ARBA00022833"/>
    </source>
</evidence>
<dbReference type="NCBIfam" id="NF006596">
    <property type="entry name" value="PRK09133.1"/>
    <property type="match status" value="1"/>
</dbReference>
<dbReference type="OrthoDB" id="9809784at2"/>
<feature type="signal peptide" evidence="6">
    <location>
        <begin position="1"/>
        <end position="21"/>
    </location>
</feature>
<dbReference type="PANTHER" id="PTHR45962:SF1">
    <property type="entry name" value="N-FATTY-ACYL-AMINO ACID SYNTHASE_HYDROLASE PM20D1"/>
    <property type="match status" value="1"/>
</dbReference>
<dbReference type="PATRIC" id="fig|1234595.3.peg.2282"/>
<dbReference type="InterPro" id="IPR001261">
    <property type="entry name" value="ArgE/DapE_CS"/>
</dbReference>
<comment type="similarity">
    <text evidence="1">Belongs to the peptidase M20A family.</text>
</comment>
<dbReference type="SUPFAM" id="SSF53187">
    <property type="entry name" value="Zn-dependent exopeptidases"/>
    <property type="match status" value="1"/>
</dbReference>